<dbReference type="AlphaFoldDB" id="M2B5P6"/>
<reference evidence="2" key="2">
    <citation type="journal article" date="2013" name="Mar. Genomics">
        <title>Expression of sulfatases in Rhodopirellula baltica and the diversity of sulfatases in the genus Rhodopirellula.</title>
        <authorList>
            <person name="Wegner C.E."/>
            <person name="Richter-Heitmann T."/>
            <person name="Klindworth A."/>
            <person name="Klockow C."/>
            <person name="Richter M."/>
            <person name="Achstetter T."/>
            <person name="Glockner F.O."/>
            <person name="Harder J."/>
        </authorList>
    </citation>
    <scope>NUCLEOTIDE SEQUENCE [LARGE SCALE GENOMIC DNA]</scope>
    <source>
        <strain evidence="2">6C</strain>
    </source>
</reference>
<proteinExistence type="predicted"/>
<keyword evidence="3" id="KW-1185">Reference proteome</keyword>
<dbReference type="Proteomes" id="UP000011529">
    <property type="component" value="Unassembled WGS sequence"/>
</dbReference>
<comment type="caution">
    <text evidence="2">The sequence shown here is derived from an EMBL/GenBank/DDBJ whole genome shotgun (WGS) entry which is preliminary data.</text>
</comment>
<protein>
    <submittedName>
        <fullName evidence="2">Uncharacterized protein</fullName>
    </submittedName>
</protein>
<gene>
    <name evidence="2" type="ORF">RE6C_01775</name>
</gene>
<feature type="region of interest" description="Disordered" evidence="1">
    <location>
        <begin position="34"/>
        <end position="54"/>
    </location>
</feature>
<evidence type="ECO:0000256" key="1">
    <source>
        <dbReference type="SAM" id="MobiDB-lite"/>
    </source>
</evidence>
<dbReference type="EMBL" id="ANMO01000096">
    <property type="protein sequence ID" value="EMB17509.1"/>
    <property type="molecule type" value="Genomic_DNA"/>
</dbReference>
<evidence type="ECO:0000313" key="3">
    <source>
        <dbReference type="Proteomes" id="UP000011529"/>
    </source>
</evidence>
<reference evidence="2" key="1">
    <citation type="submission" date="2012-11" db="EMBL/GenBank/DDBJ databases">
        <title>Permanent draft genomes of Rhodopirellula europaea strain SH398 and 6C.</title>
        <authorList>
            <person name="Richter M."/>
            <person name="Richter-Heitmann T."/>
            <person name="Frank C."/>
            <person name="Harder J."/>
            <person name="Glockner F.O."/>
        </authorList>
    </citation>
    <scope>NUCLEOTIDE SEQUENCE</scope>
    <source>
        <strain evidence="2">6C</strain>
    </source>
</reference>
<dbReference type="PATRIC" id="fig|1263867.3.peg.1886"/>
<accession>M2B5P6</accession>
<evidence type="ECO:0000313" key="2">
    <source>
        <dbReference type="EMBL" id="EMB17509.1"/>
    </source>
</evidence>
<sequence length="228" mass="25877">MNLADSPSNGYLRSMLDINPVWQSASALQLRRKTLRMPNHDRRQSSVDSDSVDDMVAKHQKRAKARETVTHLQQKFFHLSDEELRSGLASLNAEEVPELAPTIRRLQTAASERNSFVTMLDDKKFDRELVIALGKSVVLPQSDAGYVREKYIQNLTTKSSRKRARETSLKIQKAYPNLFALERDWLTTLQNSKSSGPMKSGGASLLNFRVLFFGTLIAYQIAKLFLMD</sequence>
<organism evidence="2 3">
    <name type="scientific">Rhodopirellula europaea 6C</name>
    <dbReference type="NCBI Taxonomy" id="1263867"/>
    <lineage>
        <taxon>Bacteria</taxon>
        <taxon>Pseudomonadati</taxon>
        <taxon>Planctomycetota</taxon>
        <taxon>Planctomycetia</taxon>
        <taxon>Pirellulales</taxon>
        <taxon>Pirellulaceae</taxon>
        <taxon>Rhodopirellula</taxon>
    </lineage>
</organism>
<name>M2B5P6_9BACT</name>